<dbReference type="GO" id="GO:0051082">
    <property type="term" value="F:unfolded protein binding"/>
    <property type="evidence" value="ECO:0007669"/>
    <property type="project" value="TreeGrafter"/>
</dbReference>
<feature type="domain" description="NADH:ubiquinone oxidoreductase intermediate-associated protein 30" evidence="6">
    <location>
        <begin position="86"/>
        <end position="259"/>
    </location>
</feature>
<dbReference type="GO" id="GO:0005739">
    <property type="term" value="C:mitochondrion"/>
    <property type="evidence" value="ECO:0007669"/>
    <property type="project" value="UniProtKB-SubCell"/>
</dbReference>
<evidence type="ECO:0000256" key="2">
    <source>
        <dbReference type="ARBA" id="ARBA00007884"/>
    </source>
</evidence>
<evidence type="ECO:0000256" key="3">
    <source>
        <dbReference type="ARBA" id="ARBA00023128"/>
    </source>
</evidence>
<feature type="coiled-coil region" evidence="5">
    <location>
        <begin position="44"/>
        <end position="71"/>
    </location>
</feature>
<proteinExistence type="inferred from homology"/>
<sequence length="288" mass="33489">MTSCRLLGLSSKRVCPFHTSAASWFWERDPKGGYLRDKPKPSRKDLIRDGLKELKTEIKLWKEEVKEHLRGDPILAYRRGEIDIQWQFNTPESLAKWVTTSDSDHNEGHSTCELKLSQGGKGLFTGDLNTQVPKVGRIKKAGYCNMRSIRPRKSFKRDAYFDWRMYTHIVLRVRGDGRSYMLNISTMGYYDIMWNDIYSYALYTRGGPYWQLTKIPFSKFFLTSKGRIQDKQNPIPLDKVTNVGISCGDKNNGPFWLEIDYIGLEFDPTHTESFAYEMYTMPKFIVGV</sequence>
<dbReference type="PANTHER" id="PTHR13194:SF18">
    <property type="entry name" value="COMPLEX I INTERMEDIATE-ASSOCIATED PROTEIN 30, MITOCHONDRIAL"/>
    <property type="match status" value="1"/>
</dbReference>
<dbReference type="PANTHER" id="PTHR13194">
    <property type="entry name" value="COMPLEX I INTERMEDIATE-ASSOCIATED PROTEIN 30"/>
    <property type="match status" value="1"/>
</dbReference>
<accession>A0AAD8A4F2</accession>
<comment type="caution">
    <text evidence="7">The sequence shown here is derived from an EMBL/GenBank/DDBJ whole genome shotgun (WGS) entry which is preliminary data.</text>
</comment>
<keyword evidence="8" id="KW-1185">Reference proteome</keyword>
<dbReference type="GO" id="GO:0032981">
    <property type="term" value="P:mitochondrial respiratory chain complex I assembly"/>
    <property type="evidence" value="ECO:0007669"/>
    <property type="project" value="TreeGrafter"/>
</dbReference>
<organism evidence="7 8">
    <name type="scientific">Diploptera punctata</name>
    <name type="common">Pacific beetle cockroach</name>
    <dbReference type="NCBI Taxonomy" id="6984"/>
    <lineage>
        <taxon>Eukaryota</taxon>
        <taxon>Metazoa</taxon>
        <taxon>Ecdysozoa</taxon>
        <taxon>Arthropoda</taxon>
        <taxon>Hexapoda</taxon>
        <taxon>Insecta</taxon>
        <taxon>Pterygota</taxon>
        <taxon>Neoptera</taxon>
        <taxon>Polyneoptera</taxon>
        <taxon>Dictyoptera</taxon>
        <taxon>Blattodea</taxon>
        <taxon>Blaberoidea</taxon>
        <taxon>Blaberidae</taxon>
        <taxon>Diplopterinae</taxon>
        <taxon>Diploptera</taxon>
    </lineage>
</organism>
<gene>
    <name evidence="7" type="ORF">L9F63_001926</name>
</gene>
<dbReference type="Pfam" id="PF08547">
    <property type="entry name" value="CIA30"/>
    <property type="match status" value="1"/>
</dbReference>
<dbReference type="SUPFAM" id="SSF49785">
    <property type="entry name" value="Galactose-binding domain-like"/>
    <property type="match status" value="1"/>
</dbReference>
<evidence type="ECO:0000256" key="4">
    <source>
        <dbReference type="ARBA" id="ARBA00023186"/>
    </source>
</evidence>
<evidence type="ECO:0000256" key="5">
    <source>
        <dbReference type="SAM" id="Coils"/>
    </source>
</evidence>
<evidence type="ECO:0000259" key="6">
    <source>
        <dbReference type="Pfam" id="PF08547"/>
    </source>
</evidence>
<dbReference type="AlphaFoldDB" id="A0AAD8A4F2"/>
<dbReference type="InterPro" id="IPR039131">
    <property type="entry name" value="NDUFAF1"/>
</dbReference>
<dbReference type="InterPro" id="IPR008979">
    <property type="entry name" value="Galactose-bd-like_sf"/>
</dbReference>
<keyword evidence="5" id="KW-0175">Coiled coil</keyword>
<comment type="similarity">
    <text evidence="2">Belongs to the CIA30 family.</text>
</comment>
<reference evidence="7" key="1">
    <citation type="journal article" date="2023" name="IScience">
        <title>Live-bearing cockroach genome reveals convergent evolutionary mechanisms linked to viviparity in insects and beyond.</title>
        <authorList>
            <person name="Fouks B."/>
            <person name="Harrison M.C."/>
            <person name="Mikhailova A.A."/>
            <person name="Marchal E."/>
            <person name="English S."/>
            <person name="Carruthers M."/>
            <person name="Jennings E.C."/>
            <person name="Chiamaka E.L."/>
            <person name="Frigard R.A."/>
            <person name="Pippel M."/>
            <person name="Attardo G.M."/>
            <person name="Benoit J.B."/>
            <person name="Bornberg-Bauer E."/>
            <person name="Tobe S.S."/>
        </authorList>
    </citation>
    <scope>NUCLEOTIDE SEQUENCE</scope>
    <source>
        <strain evidence="7">Stay&amp;Tobe</strain>
    </source>
</reference>
<dbReference type="Proteomes" id="UP001233999">
    <property type="component" value="Unassembled WGS sequence"/>
</dbReference>
<keyword evidence="4" id="KW-0143">Chaperone</keyword>
<dbReference type="GO" id="GO:0006120">
    <property type="term" value="P:mitochondrial electron transport, NADH to ubiquinone"/>
    <property type="evidence" value="ECO:0007669"/>
    <property type="project" value="TreeGrafter"/>
</dbReference>
<dbReference type="EMBL" id="JASPKZ010003864">
    <property type="protein sequence ID" value="KAJ9591572.1"/>
    <property type="molecule type" value="Genomic_DNA"/>
</dbReference>
<evidence type="ECO:0000313" key="8">
    <source>
        <dbReference type="Proteomes" id="UP001233999"/>
    </source>
</evidence>
<evidence type="ECO:0000313" key="7">
    <source>
        <dbReference type="EMBL" id="KAJ9591572.1"/>
    </source>
</evidence>
<name>A0AAD8A4F2_DIPPU</name>
<comment type="subcellular location">
    <subcellularLocation>
        <location evidence="1">Mitochondrion</location>
    </subcellularLocation>
</comment>
<dbReference type="InterPro" id="IPR013857">
    <property type="entry name" value="NADH-UbQ_OxRdtase-assoc_prot30"/>
</dbReference>
<evidence type="ECO:0000256" key="1">
    <source>
        <dbReference type="ARBA" id="ARBA00004173"/>
    </source>
</evidence>
<keyword evidence="3" id="KW-0496">Mitochondrion</keyword>
<protein>
    <recommendedName>
        <fullName evidence="6">NADH:ubiquinone oxidoreductase intermediate-associated protein 30 domain-containing protein</fullName>
    </recommendedName>
</protein>
<reference evidence="7" key="2">
    <citation type="submission" date="2023-05" db="EMBL/GenBank/DDBJ databases">
        <authorList>
            <person name="Fouks B."/>
        </authorList>
    </citation>
    <scope>NUCLEOTIDE SEQUENCE</scope>
    <source>
        <strain evidence="7">Stay&amp;Tobe</strain>
        <tissue evidence="7">Testes</tissue>
    </source>
</reference>